<dbReference type="Pfam" id="PF05193">
    <property type="entry name" value="Peptidase_M16_C"/>
    <property type="match status" value="1"/>
</dbReference>
<dbReference type="EMBL" id="CP003940">
    <property type="protein sequence ID" value="AFZ48076.1"/>
    <property type="molecule type" value="Genomic_DNA"/>
</dbReference>
<protein>
    <submittedName>
        <fullName evidence="3">Peptidase M16 domain protein</fullName>
    </submittedName>
</protein>
<dbReference type="AlphaFoldDB" id="K9YMB0"/>
<dbReference type="GO" id="GO:0046872">
    <property type="term" value="F:metal ion binding"/>
    <property type="evidence" value="ECO:0007669"/>
    <property type="project" value="InterPro"/>
</dbReference>
<dbReference type="InterPro" id="IPR011249">
    <property type="entry name" value="Metalloenz_LuxS/M16"/>
</dbReference>
<dbReference type="KEGG" id="csn:Cyast_2126"/>
<reference evidence="4" key="1">
    <citation type="journal article" date="2013" name="Proc. Natl. Acad. Sci. U.S.A.">
        <title>Improving the coverage of the cyanobacterial phylum using diversity-driven genome sequencing.</title>
        <authorList>
            <person name="Shih P.M."/>
            <person name="Wu D."/>
            <person name="Latifi A."/>
            <person name="Axen S.D."/>
            <person name="Fewer D.P."/>
            <person name="Talla E."/>
            <person name="Calteau A."/>
            <person name="Cai F."/>
            <person name="Tandeau de Marsac N."/>
            <person name="Rippka R."/>
            <person name="Herdman M."/>
            <person name="Sivonen K."/>
            <person name="Coursin T."/>
            <person name="Laurent T."/>
            <person name="Goodwin L."/>
            <person name="Nolan M."/>
            <person name="Davenport K.W."/>
            <person name="Han C.S."/>
            <person name="Rubin E.M."/>
            <person name="Eisen J.A."/>
            <person name="Woyke T."/>
            <person name="Gugger M."/>
            <person name="Kerfeld C.A."/>
        </authorList>
    </citation>
    <scope>NUCLEOTIDE SEQUENCE [LARGE SCALE GENOMIC DNA]</scope>
    <source>
        <strain evidence="4">ATCC 29140 / PCC 7202</strain>
    </source>
</reference>
<keyword evidence="4" id="KW-1185">Reference proteome</keyword>
<dbReference type="Gene3D" id="3.30.830.10">
    <property type="entry name" value="Metalloenzyme, LuxS/M16 peptidase-like"/>
    <property type="match status" value="2"/>
</dbReference>
<dbReference type="PANTHER" id="PTHR11851:SF225">
    <property type="entry name" value="NON-PEPTIDASE HOMOLOG YMXG"/>
    <property type="match status" value="1"/>
</dbReference>
<dbReference type="Pfam" id="PF00675">
    <property type="entry name" value="Peptidase_M16"/>
    <property type="match status" value="1"/>
</dbReference>
<name>K9YMB0_CYASC</name>
<accession>K9YMB0</accession>
<evidence type="ECO:0000313" key="3">
    <source>
        <dbReference type="EMBL" id="AFZ48076.1"/>
    </source>
</evidence>
<dbReference type="InterPro" id="IPR050361">
    <property type="entry name" value="MPP/UQCRC_Complex"/>
</dbReference>
<dbReference type="BioCyc" id="CSTA292563:G1353-2131-MONOMER"/>
<dbReference type="eggNOG" id="COG0612">
    <property type="taxonomic scope" value="Bacteria"/>
</dbReference>
<dbReference type="PATRIC" id="fig|292563.3.peg.2219"/>
<feature type="domain" description="Peptidase M16 N-terminal" evidence="1">
    <location>
        <begin position="81"/>
        <end position="200"/>
    </location>
</feature>
<feature type="domain" description="Peptidase M16 C-terminal" evidence="2">
    <location>
        <begin position="215"/>
        <end position="393"/>
    </location>
</feature>
<evidence type="ECO:0000259" key="2">
    <source>
        <dbReference type="Pfam" id="PF05193"/>
    </source>
</evidence>
<evidence type="ECO:0000259" key="1">
    <source>
        <dbReference type="Pfam" id="PF00675"/>
    </source>
</evidence>
<dbReference type="SUPFAM" id="SSF63411">
    <property type="entry name" value="LuxS/MPP-like metallohydrolase"/>
    <property type="match status" value="2"/>
</dbReference>
<dbReference type="HOGENOM" id="CLU_009902_6_1_3"/>
<sequence>MNKLKKSFQWLLIALVTVSLTIITRNVAVAQPVSHYSDIQYPPLPDIQLPEYDRLSLDNGMVIYLMEDHRLPLVTGNALLRTGDKFDPHDKVGLATVTGNLMRTGGTQNYPRREIDHILEQKAASIETSIGTNSGNATFNTLSYDLEEVFNLFGDILRNPVFEQNFIDFEKNNLRGAIARRNDNPGNIVQREFSKLVYGNDSPYARTIEHNTLENITREDITNFYGQHIRPENVILGIVGDFEPEQMKSLITQTFGDWQVSTPRPNQEITTPTQVTTSGLYLVDQPQLTQSNILLGHIGGRLDDPNYPTLTVINGVLNGFGGRLHNEVRSRQGLAYSVYGVWRANYDHPGLFLAGGQTNTESSGQFIQAIKGEIQKLRTEIISQDDLDYAKNSILNSFVFQFQTPNQILSRLMIYEYYDYPQDFIFNYQQAVTNTTAQQVFSAAQEYLKPDQFVTLVVGNGEQVRQTLTPLNQDIQTVDITINPPNS</sequence>
<gene>
    <name evidence="3" type="ordered locus">Cyast_2126</name>
</gene>
<dbReference type="InterPro" id="IPR007863">
    <property type="entry name" value="Peptidase_M16_C"/>
</dbReference>
<evidence type="ECO:0000313" key="4">
    <source>
        <dbReference type="Proteomes" id="UP000010483"/>
    </source>
</evidence>
<dbReference type="PANTHER" id="PTHR11851">
    <property type="entry name" value="METALLOPROTEASE"/>
    <property type="match status" value="1"/>
</dbReference>
<dbReference type="InterPro" id="IPR011765">
    <property type="entry name" value="Pept_M16_N"/>
</dbReference>
<dbReference type="STRING" id="292563.Cyast_2126"/>
<dbReference type="Proteomes" id="UP000010483">
    <property type="component" value="Chromosome"/>
</dbReference>
<organism evidence="3 4">
    <name type="scientific">Cyanobacterium stanieri (strain ATCC 29140 / PCC 7202)</name>
    <dbReference type="NCBI Taxonomy" id="292563"/>
    <lineage>
        <taxon>Bacteria</taxon>
        <taxon>Bacillati</taxon>
        <taxon>Cyanobacteriota</taxon>
        <taxon>Cyanophyceae</taxon>
        <taxon>Oscillatoriophycideae</taxon>
        <taxon>Chroococcales</taxon>
        <taxon>Geminocystaceae</taxon>
        <taxon>Cyanobacterium</taxon>
    </lineage>
</organism>
<proteinExistence type="predicted"/>